<dbReference type="PANTHER" id="PTHR43649">
    <property type="entry name" value="ARABINOSE-BINDING PROTEIN-RELATED"/>
    <property type="match status" value="1"/>
</dbReference>
<accession>A0ABX0IYK9</accession>
<dbReference type="RefSeq" id="WP_166146511.1">
    <property type="nucleotide sequence ID" value="NZ_JAAOIW010000001.1"/>
</dbReference>
<feature type="compositionally biased region" description="Low complexity" evidence="1">
    <location>
        <begin position="26"/>
        <end position="67"/>
    </location>
</feature>
<dbReference type="InterPro" id="IPR006059">
    <property type="entry name" value="SBP"/>
</dbReference>
<organism evidence="3 4">
    <name type="scientific">Paenibacillus agricola</name>
    <dbReference type="NCBI Taxonomy" id="2716264"/>
    <lineage>
        <taxon>Bacteria</taxon>
        <taxon>Bacillati</taxon>
        <taxon>Bacillota</taxon>
        <taxon>Bacilli</taxon>
        <taxon>Bacillales</taxon>
        <taxon>Paenibacillaceae</taxon>
        <taxon>Paenibacillus</taxon>
    </lineage>
</organism>
<dbReference type="Gene3D" id="3.40.190.10">
    <property type="entry name" value="Periplasmic binding protein-like II"/>
    <property type="match status" value="1"/>
</dbReference>
<dbReference type="Proteomes" id="UP001165962">
    <property type="component" value="Unassembled WGS sequence"/>
</dbReference>
<reference evidence="3" key="1">
    <citation type="submission" date="2020-03" db="EMBL/GenBank/DDBJ databases">
        <title>Draft sequencing of Paenibacilllus sp. S3N08.</title>
        <authorList>
            <person name="Kim D.-U."/>
        </authorList>
    </citation>
    <scope>NUCLEOTIDE SEQUENCE</scope>
    <source>
        <strain evidence="3">S3N08</strain>
    </source>
</reference>
<keyword evidence="4" id="KW-1185">Reference proteome</keyword>
<feature type="signal peptide" evidence="2">
    <location>
        <begin position="1"/>
        <end position="21"/>
    </location>
</feature>
<protein>
    <submittedName>
        <fullName evidence="3">ABC transporter substrate-binding protein</fullName>
    </submittedName>
</protein>
<evidence type="ECO:0000256" key="1">
    <source>
        <dbReference type="SAM" id="MobiDB-lite"/>
    </source>
</evidence>
<evidence type="ECO:0000256" key="2">
    <source>
        <dbReference type="SAM" id="SignalP"/>
    </source>
</evidence>
<dbReference type="PROSITE" id="PS51257">
    <property type="entry name" value="PROKAR_LIPOPROTEIN"/>
    <property type="match status" value="1"/>
</dbReference>
<comment type="caution">
    <text evidence="3">The sequence shown here is derived from an EMBL/GenBank/DDBJ whole genome shotgun (WGS) entry which is preliminary data.</text>
</comment>
<dbReference type="CDD" id="cd14748">
    <property type="entry name" value="PBP2_UgpB"/>
    <property type="match status" value="1"/>
</dbReference>
<gene>
    <name evidence="3" type="ORF">G9U52_04310</name>
</gene>
<evidence type="ECO:0000313" key="4">
    <source>
        <dbReference type="Proteomes" id="UP001165962"/>
    </source>
</evidence>
<feature type="chain" id="PRO_5045735387" evidence="2">
    <location>
        <begin position="22"/>
        <end position="458"/>
    </location>
</feature>
<dbReference type="PANTHER" id="PTHR43649:SF12">
    <property type="entry name" value="DIACETYLCHITOBIOSE BINDING PROTEIN DASA"/>
    <property type="match status" value="1"/>
</dbReference>
<dbReference type="EMBL" id="JAAOIW010000001">
    <property type="protein sequence ID" value="NHN29054.1"/>
    <property type="molecule type" value="Genomic_DNA"/>
</dbReference>
<keyword evidence="2" id="KW-0732">Signal</keyword>
<sequence>MKNKSSLLLSTTMLVSLLAGCTGNQPQPTAAPTPGSAPTTPTASATTPAVTAPAAQTSTTTTPTKAGKTTVQFWHSLGGKNGEYMDALIKRFNESHQDIEVVGNFQGSYDETVTKLQQAIASKTAPDVSMLERAYVELFADADVLEDLNPLLKTSGLSADGFTAGLMGHSTFNNKLVALPLNRSTPILHINKTMLDELGLAVPSTWEELNKAANALVVKENGEVKRYGVTMPYDTWYPIALLSQAGGKFFSDDKKTIGFYDNGVGAKAFNYLKDLQNTGALYYPPAQDSGNITSKMFVDGKVGIMYGSTGSIGGLASTVSFNYVTAFLPKDKVIATPTGGANVALLSSSPNKAAAWEFVRWMETDPQGALPFILQSGYLPFTKAMVESKEMKELWAKEPNRKVAYDQLQYAVDTNKDVAWPEIMHEFFSAIEAIMYDSKNVQTTLDTFKKEAERILNQ</sequence>
<feature type="region of interest" description="Disordered" evidence="1">
    <location>
        <begin position="25"/>
        <end position="67"/>
    </location>
</feature>
<evidence type="ECO:0000313" key="3">
    <source>
        <dbReference type="EMBL" id="NHN29054.1"/>
    </source>
</evidence>
<name>A0ABX0IYK9_9BACL</name>
<dbReference type="InterPro" id="IPR050490">
    <property type="entry name" value="Bact_solute-bd_prot1"/>
</dbReference>
<dbReference type="SUPFAM" id="SSF53850">
    <property type="entry name" value="Periplasmic binding protein-like II"/>
    <property type="match status" value="1"/>
</dbReference>
<dbReference type="Pfam" id="PF13416">
    <property type="entry name" value="SBP_bac_8"/>
    <property type="match status" value="1"/>
</dbReference>
<proteinExistence type="predicted"/>